<evidence type="ECO:0000313" key="4">
    <source>
        <dbReference type="Proteomes" id="UP000552241"/>
    </source>
</evidence>
<dbReference type="Gene3D" id="2.50.20.10">
    <property type="entry name" value="Lipoprotein localisation LolA/LolB/LppX"/>
    <property type="match status" value="1"/>
</dbReference>
<keyword evidence="4" id="KW-1185">Reference proteome</keyword>
<gene>
    <name evidence="3" type="ORF">HU137_06700</name>
</gene>
<dbReference type="CDD" id="cd16325">
    <property type="entry name" value="LolA"/>
    <property type="match status" value="1"/>
</dbReference>
<comment type="caution">
    <text evidence="3">The sequence shown here is derived from an EMBL/GenBank/DDBJ whole genome shotgun (WGS) entry which is preliminary data.</text>
</comment>
<evidence type="ECO:0000256" key="2">
    <source>
        <dbReference type="SAM" id="SignalP"/>
    </source>
</evidence>
<evidence type="ECO:0000313" key="3">
    <source>
        <dbReference type="EMBL" id="MBA5629460.1"/>
    </source>
</evidence>
<sequence length="208" mass="23915">MQKFVFSLLTTLFISVSIQAQTAQEWMEKLSHTYQNIPTYYIQFDLVETGSSAVHKGEIFAAKERYSLDVMDIKQMYDGKTLYTVSKEDKEVTISTPAADSDDLLTPTKVLKMYKTGFKLELEKTETIKGEKVQFVKLTPTSKSEIKMVQVGIKTKSNSLYTYKETYQNGHTRTLTVKDYLENLIIPRALFKFDQSKYEKDGYVVTSI</sequence>
<reference evidence="3 4" key="1">
    <citation type="submission" date="2020-07" db="EMBL/GenBank/DDBJ databases">
        <title>Moheibacter lacus sp. nov., a member of the family Flavobacteriaceae isolated from freshwater lake sediment.</title>
        <authorList>
            <person name="Liu Y."/>
        </authorList>
    </citation>
    <scope>NUCLEOTIDE SEQUENCE [LARGE SCALE GENOMIC DNA]</scope>
    <source>
        <strain evidence="3 4">BDHS18</strain>
    </source>
</reference>
<dbReference type="EMBL" id="JACDZE010000001">
    <property type="protein sequence ID" value="MBA5629460.1"/>
    <property type="molecule type" value="Genomic_DNA"/>
</dbReference>
<keyword evidence="1 2" id="KW-0732">Signal</keyword>
<dbReference type="Proteomes" id="UP000552241">
    <property type="component" value="Unassembled WGS sequence"/>
</dbReference>
<evidence type="ECO:0000256" key="1">
    <source>
        <dbReference type="ARBA" id="ARBA00022729"/>
    </source>
</evidence>
<organism evidence="3 4">
    <name type="scientific">Moheibacter lacus</name>
    <dbReference type="NCBI Taxonomy" id="2745851"/>
    <lineage>
        <taxon>Bacteria</taxon>
        <taxon>Pseudomonadati</taxon>
        <taxon>Bacteroidota</taxon>
        <taxon>Flavobacteriia</taxon>
        <taxon>Flavobacteriales</taxon>
        <taxon>Weeksellaceae</taxon>
        <taxon>Moheibacter</taxon>
    </lineage>
</organism>
<dbReference type="RefSeq" id="WP_182043013.1">
    <property type="nucleotide sequence ID" value="NZ_JACDZE010000001.1"/>
</dbReference>
<feature type="signal peptide" evidence="2">
    <location>
        <begin position="1"/>
        <end position="22"/>
    </location>
</feature>
<protein>
    <submittedName>
        <fullName evidence="3">Outer membrane lipoprotein carrier protein LolA</fullName>
    </submittedName>
</protein>
<dbReference type="AlphaFoldDB" id="A0A838ZNE4"/>
<dbReference type="InterPro" id="IPR004564">
    <property type="entry name" value="OM_lipoprot_carrier_LolA-like"/>
</dbReference>
<dbReference type="InterPro" id="IPR029046">
    <property type="entry name" value="LolA/LolB/LppX"/>
</dbReference>
<name>A0A838ZNE4_9FLAO</name>
<dbReference type="SUPFAM" id="SSF89392">
    <property type="entry name" value="Prokaryotic lipoproteins and lipoprotein localization factors"/>
    <property type="match status" value="1"/>
</dbReference>
<accession>A0A838ZNE4</accession>
<feature type="chain" id="PRO_5032728155" evidence="2">
    <location>
        <begin position="23"/>
        <end position="208"/>
    </location>
</feature>
<keyword evidence="3" id="KW-0449">Lipoprotein</keyword>
<proteinExistence type="predicted"/>